<dbReference type="AlphaFoldDB" id="A0A6L6QHF3"/>
<dbReference type="EMBL" id="WNKX01000010">
    <property type="protein sequence ID" value="MTW11822.1"/>
    <property type="molecule type" value="Genomic_DNA"/>
</dbReference>
<feature type="transmembrane region" description="Helical" evidence="1">
    <location>
        <begin position="51"/>
        <end position="71"/>
    </location>
</feature>
<evidence type="ECO:0000256" key="1">
    <source>
        <dbReference type="SAM" id="Phobius"/>
    </source>
</evidence>
<dbReference type="InterPro" id="IPR013879">
    <property type="entry name" value="DUF1761"/>
</dbReference>
<comment type="caution">
    <text evidence="2">The sequence shown here is derived from an EMBL/GenBank/DDBJ whole genome shotgun (WGS) entry which is preliminary data.</text>
</comment>
<reference evidence="2 3" key="1">
    <citation type="submission" date="2019-11" db="EMBL/GenBank/DDBJ databases">
        <title>Type strains purchased from KCTC, JCM and DSMZ.</title>
        <authorList>
            <person name="Lu H."/>
        </authorList>
    </citation>
    <scope>NUCLEOTIDE SEQUENCE [LARGE SCALE GENOMIC DNA]</scope>
    <source>
        <strain evidence="2 3">JCM 31587</strain>
    </source>
</reference>
<evidence type="ECO:0000313" key="3">
    <source>
        <dbReference type="Proteomes" id="UP000472320"/>
    </source>
</evidence>
<name>A0A6L6QHF3_9BURK</name>
<keyword evidence="1" id="KW-0472">Membrane</keyword>
<feature type="transmembrane region" description="Helical" evidence="1">
    <location>
        <begin position="6"/>
        <end position="31"/>
    </location>
</feature>
<organism evidence="2 3">
    <name type="scientific">Massilia eburnea</name>
    <dbReference type="NCBI Taxonomy" id="1776165"/>
    <lineage>
        <taxon>Bacteria</taxon>
        <taxon>Pseudomonadati</taxon>
        <taxon>Pseudomonadota</taxon>
        <taxon>Betaproteobacteria</taxon>
        <taxon>Burkholderiales</taxon>
        <taxon>Oxalobacteraceae</taxon>
        <taxon>Telluria group</taxon>
        <taxon>Massilia</taxon>
    </lineage>
</organism>
<feature type="transmembrane region" description="Helical" evidence="1">
    <location>
        <begin position="83"/>
        <end position="101"/>
    </location>
</feature>
<keyword evidence="3" id="KW-1185">Reference proteome</keyword>
<gene>
    <name evidence="2" type="ORF">GM658_14550</name>
</gene>
<proteinExistence type="predicted"/>
<dbReference type="Proteomes" id="UP000472320">
    <property type="component" value="Unassembled WGS sequence"/>
</dbReference>
<feature type="transmembrane region" description="Helical" evidence="1">
    <location>
        <begin position="108"/>
        <end position="130"/>
    </location>
</feature>
<protein>
    <submittedName>
        <fullName evidence="2">DUF1761 family protein</fullName>
    </submittedName>
</protein>
<evidence type="ECO:0000313" key="2">
    <source>
        <dbReference type="EMBL" id="MTW11822.1"/>
    </source>
</evidence>
<keyword evidence="1" id="KW-0812">Transmembrane</keyword>
<dbReference type="RefSeq" id="WP_155454779.1">
    <property type="nucleotide sequence ID" value="NZ_WNKX01000010.1"/>
</dbReference>
<dbReference type="OrthoDB" id="333057at2"/>
<accession>A0A6L6QHF3</accession>
<keyword evidence="1" id="KW-1133">Transmembrane helix</keyword>
<sequence length="131" mass="14557">MQLWEMNYWAVLLAAVSSFMLGGLWYSPVLFGKMWNDENGGVKQDSHPAKVFGVAFLFSLLAAVVFARWLGPAPELDFAIKHGVMAGLGMVAACFGINYQFAQRSLKLWLIDGGYHTAQFVIFGLILGLWH</sequence>
<dbReference type="Pfam" id="PF08570">
    <property type="entry name" value="DUF1761"/>
    <property type="match status" value="1"/>
</dbReference>